<dbReference type="Gene3D" id="2.120.10.80">
    <property type="entry name" value="Kelch-type beta propeller"/>
    <property type="match status" value="1"/>
</dbReference>
<protein>
    <recommendedName>
        <fullName evidence="5">F-box domain-containing protein</fullName>
    </recommendedName>
</protein>
<dbReference type="NCBIfam" id="TIGR01640">
    <property type="entry name" value="F_box_assoc_1"/>
    <property type="match status" value="1"/>
</dbReference>
<evidence type="ECO:0000313" key="3">
    <source>
        <dbReference type="EMBL" id="KAG0565767.1"/>
    </source>
</evidence>
<evidence type="ECO:0008006" key="5">
    <source>
        <dbReference type="Google" id="ProtNLM"/>
    </source>
</evidence>
<dbReference type="PANTHER" id="PTHR31672:SF2">
    <property type="entry name" value="F-BOX DOMAIN-CONTAINING PROTEIN"/>
    <property type="match status" value="1"/>
</dbReference>
<evidence type="ECO:0000259" key="1">
    <source>
        <dbReference type="Pfam" id="PF00646"/>
    </source>
</evidence>
<organism evidence="3 4">
    <name type="scientific">Ceratodon purpureus</name>
    <name type="common">Fire moss</name>
    <name type="synonym">Dicranum purpureum</name>
    <dbReference type="NCBI Taxonomy" id="3225"/>
    <lineage>
        <taxon>Eukaryota</taxon>
        <taxon>Viridiplantae</taxon>
        <taxon>Streptophyta</taxon>
        <taxon>Embryophyta</taxon>
        <taxon>Bryophyta</taxon>
        <taxon>Bryophytina</taxon>
        <taxon>Bryopsida</taxon>
        <taxon>Dicranidae</taxon>
        <taxon>Pseudoditrichales</taxon>
        <taxon>Ditrichaceae</taxon>
        <taxon>Ceratodon</taxon>
    </lineage>
</organism>
<dbReference type="Proteomes" id="UP000822688">
    <property type="component" value="Chromosome 7"/>
</dbReference>
<reference evidence="3" key="1">
    <citation type="submission" date="2020-06" db="EMBL/GenBank/DDBJ databases">
        <title>WGS assembly of Ceratodon purpureus strain R40.</title>
        <authorList>
            <person name="Carey S.B."/>
            <person name="Jenkins J."/>
            <person name="Shu S."/>
            <person name="Lovell J.T."/>
            <person name="Sreedasyam A."/>
            <person name="Maumus F."/>
            <person name="Tiley G.P."/>
            <person name="Fernandez-Pozo N."/>
            <person name="Barry K."/>
            <person name="Chen C."/>
            <person name="Wang M."/>
            <person name="Lipzen A."/>
            <person name="Daum C."/>
            <person name="Saski C.A."/>
            <person name="Payton A.C."/>
            <person name="Mcbreen J.C."/>
            <person name="Conrad R.E."/>
            <person name="Kollar L.M."/>
            <person name="Olsson S."/>
            <person name="Huttunen S."/>
            <person name="Landis J.B."/>
            <person name="Wickett N.J."/>
            <person name="Johnson M.G."/>
            <person name="Rensing S.A."/>
            <person name="Grimwood J."/>
            <person name="Schmutz J."/>
            <person name="Mcdaniel S.F."/>
        </authorList>
    </citation>
    <scope>NUCLEOTIDE SEQUENCE</scope>
    <source>
        <strain evidence="3">R40</strain>
    </source>
</reference>
<dbReference type="InterPro" id="IPR006527">
    <property type="entry name" value="F-box-assoc_dom_typ1"/>
</dbReference>
<dbReference type="InterPro" id="IPR036047">
    <property type="entry name" value="F-box-like_dom_sf"/>
</dbReference>
<name>A0A8T0H4Y2_CERPU</name>
<comment type="caution">
    <text evidence="3">The sequence shown here is derived from an EMBL/GenBank/DDBJ whole genome shotgun (WGS) entry which is preliminary data.</text>
</comment>
<keyword evidence="4" id="KW-1185">Reference proteome</keyword>
<dbReference type="SUPFAM" id="SSF117281">
    <property type="entry name" value="Kelch motif"/>
    <property type="match status" value="1"/>
</dbReference>
<dbReference type="InterPro" id="IPR050796">
    <property type="entry name" value="SCF_F-box_component"/>
</dbReference>
<gene>
    <name evidence="3" type="ORF">KC19_7G013000</name>
</gene>
<feature type="domain" description="F-box" evidence="1">
    <location>
        <begin position="14"/>
        <end position="46"/>
    </location>
</feature>
<dbReference type="EMBL" id="CM026428">
    <property type="protein sequence ID" value="KAG0565767.1"/>
    <property type="molecule type" value="Genomic_DNA"/>
</dbReference>
<dbReference type="InterPro" id="IPR017451">
    <property type="entry name" value="F-box-assoc_interact_dom"/>
</dbReference>
<dbReference type="AlphaFoldDB" id="A0A8T0H4Y2"/>
<evidence type="ECO:0000259" key="2">
    <source>
        <dbReference type="Pfam" id="PF07734"/>
    </source>
</evidence>
<proteinExistence type="predicted"/>
<dbReference type="Pfam" id="PF07734">
    <property type="entry name" value="FBA_1"/>
    <property type="match status" value="1"/>
</dbReference>
<dbReference type="Pfam" id="PF00646">
    <property type="entry name" value="F-box"/>
    <property type="match status" value="1"/>
</dbReference>
<accession>A0A8T0H4Y2</accession>
<evidence type="ECO:0000313" key="4">
    <source>
        <dbReference type="Proteomes" id="UP000822688"/>
    </source>
</evidence>
<feature type="domain" description="F-box associated beta-propeller type 1" evidence="2">
    <location>
        <begin position="124"/>
        <end position="265"/>
    </location>
</feature>
<dbReference type="InterPro" id="IPR015915">
    <property type="entry name" value="Kelch-typ_b-propeller"/>
</dbReference>
<sequence>MMARNWDFLMDFALDTILSKLEFKDLFRCKIVSKLWKNRIESDDFCQFRGASFSQEGSFTAISYYVKKDVWRCFAYDLHSNSWRLLPPFPYIPVPDAHQNFRMYTITGHRSLMCAQVFELPNVSELVVFNPLTGKRRVLPPLLYPRNPALVHISVNSATKSYIVIAAGSSSLSKTDLSKKVEVFHSSSSKWTEASDLPDYVFGLKAHQAGVCVNGVLNVIALLKDSDRRGVIAFDVENEKWLEDMACAIPFARWSLTLIECNRKVHLFSRKMDDGLYLYCIDVLECPNLNTRAEAWHWRNVVQFRENNQREWQIFMEHGRTLYEEYSCVSFGDGKLCVFNMLNCDGVVYDMQDGRQVSVLAAPPEDQKGEVFQLESSIVQSATLL</sequence>
<dbReference type="PANTHER" id="PTHR31672">
    <property type="entry name" value="BNACNNG10540D PROTEIN"/>
    <property type="match status" value="1"/>
</dbReference>
<dbReference type="SUPFAM" id="SSF81383">
    <property type="entry name" value="F-box domain"/>
    <property type="match status" value="1"/>
</dbReference>
<dbReference type="InterPro" id="IPR001810">
    <property type="entry name" value="F-box_dom"/>
</dbReference>